<reference evidence="2 3" key="1">
    <citation type="journal article" date="2018" name="PLoS Genet.">
        <title>Population sequencing reveals clonal diversity and ancestral inbreeding in the grapevine cultivar Chardonnay.</title>
        <authorList>
            <person name="Roach M.J."/>
            <person name="Johnson D.L."/>
            <person name="Bohlmann J."/>
            <person name="van Vuuren H.J."/>
            <person name="Jones S.J."/>
            <person name="Pretorius I.S."/>
            <person name="Schmidt S.A."/>
            <person name="Borneman A.R."/>
        </authorList>
    </citation>
    <scope>NUCLEOTIDE SEQUENCE [LARGE SCALE GENOMIC DNA]</scope>
    <source>
        <strain evidence="3">cv. Chardonnay</strain>
        <tissue evidence="2">Leaf</tissue>
    </source>
</reference>
<sequence>MVHIRGGHTDPSLSRESRPRASPPQDSTSQAPEALTVPYSKGGVPSSPPQRRYATRRPPTSPPPKSSTRRTKAKRARTLGLGESSRHSQSNPWAPIDSQHPSDISPEAIIKRPMVITPPIEGNSDCRARPFHSELYFDLEGARSPTAIHFSIDGRQGILEARHVVEALHIPYEPMDPAHFREWSPISQRDMVQILSRRTFGDSVLLRKELPPGMLLLDVLLRSNLFPLQHLVQRREAILDTLFRISEAFYFEPHHLIMATLLHFKEKKAKQAQQDELPTESVPPAPAPPMLEDTSTAPPTTPAIPPVAPSTSEASITIYAIEFHAMPDIPRPSEPIAPSDKTTRVDVPLQPTQETATEPLSPPESPAT</sequence>
<evidence type="ECO:0000256" key="1">
    <source>
        <dbReference type="SAM" id="MobiDB-lite"/>
    </source>
</evidence>
<evidence type="ECO:0000313" key="2">
    <source>
        <dbReference type="EMBL" id="RVW21702.1"/>
    </source>
</evidence>
<organism evidence="2 3">
    <name type="scientific">Vitis vinifera</name>
    <name type="common">Grape</name>
    <dbReference type="NCBI Taxonomy" id="29760"/>
    <lineage>
        <taxon>Eukaryota</taxon>
        <taxon>Viridiplantae</taxon>
        <taxon>Streptophyta</taxon>
        <taxon>Embryophyta</taxon>
        <taxon>Tracheophyta</taxon>
        <taxon>Spermatophyta</taxon>
        <taxon>Magnoliopsida</taxon>
        <taxon>eudicotyledons</taxon>
        <taxon>Gunneridae</taxon>
        <taxon>Pentapetalae</taxon>
        <taxon>rosids</taxon>
        <taxon>Vitales</taxon>
        <taxon>Vitaceae</taxon>
        <taxon>Viteae</taxon>
        <taxon>Vitis</taxon>
    </lineage>
</organism>
<feature type="region of interest" description="Disordered" evidence="1">
    <location>
        <begin position="270"/>
        <end position="310"/>
    </location>
</feature>
<protein>
    <submittedName>
        <fullName evidence="2">Uncharacterized protein</fullName>
    </submittedName>
</protein>
<name>A0A438CER8_VITVI</name>
<proteinExistence type="predicted"/>
<gene>
    <name evidence="2" type="ORF">CK203_110761</name>
</gene>
<dbReference type="Proteomes" id="UP000288805">
    <property type="component" value="Unassembled WGS sequence"/>
</dbReference>
<dbReference type="AlphaFoldDB" id="A0A438CER8"/>
<feature type="region of interest" description="Disordered" evidence="1">
    <location>
        <begin position="328"/>
        <end position="368"/>
    </location>
</feature>
<feature type="compositionally biased region" description="Basic residues" evidence="1">
    <location>
        <begin position="67"/>
        <end position="77"/>
    </location>
</feature>
<accession>A0A438CER8</accession>
<feature type="region of interest" description="Disordered" evidence="1">
    <location>
        <begin position="1"/>
        <end position="103"/>
    </location>
</feature>
<feature type="compositionally biased region" description="Pro residues" evidence="1">
    <location>
        <begin position="299"/>
        <end position="308"/>
    </location>
</feature>
<evidence type="ECO:0000313" key="3">
    <source>
        <dbReference type="Proteomes" id="UP000288805"/>
    </source>
</evidence>
<comment type="caution">
    <text evidence="2">The sequence shown here is derived from an EMBL/GenBank/DDBJ whole genome shotgun (WGS) entry which is preliminary data.</text>
</comment>
<dbReference type="EMBL" id="QGNW01002274">
    <property type="protein sequence ID" value="RVW21702.1"/>
    <property type="molecule type" value="Genomic_DNA"/>
</dbReference>